<evidence type="ECO:0000259" key="1">
    <source>
        <dbReference type="Pfam" id="PF02638"/>
    </source>
</evidence>
<protein>
    <recommendedName>
        <fullName evidence="5">Family 10 glycosylhydrolase</fullName>
    </recommendedName>
</protein>
<dbReference type="CDD" id="cd09620">
    <property type="entry name" value="CBM9_like_3"/>
    <property type="match status" value="1"/>
</dbReference>
<dbReference type="PATRIC" id="fig|1339327.3.peg.2539"/>
<sequence>MKQIQPVFLAMKFSFLIFFFFSLPVGAQSIFQKYERFLTEPRSYVCYRTDGKLKIDGKLDEVSWQKAKPTAPFVDISGEGFPTPKYETTAKMLWDDEYLYIGAMLQEDDIKARLTQRDTIIYYDNDFEVFIDPDWDGHNYFEIETNARGVIFDLMLDRPYRSGGNFMVQWDCPGLKLAIHREGTLNKSKDKDKYWSVEMAIPHKALTMNFNNPLKAGNCWRINFSRVQWLKAGGPEENWVWTPTGKVDMHMPDRWGYLFFADEKVGTPEHTFALPYNASVYKLLWAMFYVQQERYAKEKNYLRTEQDFFLTDAELKGLPQGAQISVEATRNTYQIAITVPGESRRYIINNEGRFWTEKVAPRQVKNWVWTRINKSKSETDYRQWFALLKECGISGVMFEGYDENLYRMCKEAGLEAHFWKWTMNRAELLNVHPDWFAVNRKGESTHDKPAYVDYYRFLCPNHEGVAQYLADDYVKIAHLPYVDGVHLDYVRFPDVVLPVSLWKNYGIEQTSEHPEYDYCYCDVCRTKFKEQTGRDPLELKYPMEDQSWINFRLDAISRVVDQITKAVKADGKAISAAVFPGPSMAKKMVRQDWGNWSLDAYFPMIYNGFYYEGPEWIGRSVQESVKTVDGRAKVYAGLMFPDIKNDFEKALDEAFDNGASGVSFFDGPSDEYLHRFKAYLDKKGLKTE</sequence>
<dbReference type="Gene3D" id="3.20.20.80">
    <property type="entry name" value="Glycosidases"/>
    <property type="match status" value="1"/>
</dbReference>
<dbReference type="InterPro" id="IPR010502">
    <property type="entry name" value="Carb-bd_dom_fam9"/>
</dbReference>
<reference evidence="3 4" key="1">
    <citation type="submission" date="2014-02" db="EMBL/GenBank/DDBJ databases">
        <authorList>
            <person name="Sears C."/>
            <person name="Carroll K."/>
            <person name="Sack B.R."/>
            <person name="Qadri F."/>
            <person name="Myers L.L."/>
            <person name="Chung G.-T."/>
            <person name="Escheverria P."/>
            <person name="Fraser C.M."/>
            <person name="Sadzewicz L."/>
            <person name="Shefchek K.A."/>
            <person name="Tallon L."/>
            <person name="Das S.P."/>
            <person name="Daugherty S."/>
            <person name="Mongodin E.F."/>
        </authorList>
    </citation>
    <scope>NUCLEOTIDE SEQUENCE [LARGE SCALE GENOMIC DNA]</scope>
    <source>
        <strain evidence="3 4">S36L11</strain>
    </source>
</reference>
<dbReference type="PANTHER" id="PTHR35532">
    <property type="entry name" value="SIMILAR TO POLYHYDROXYALKANOATE DEPOLYMERASE"/>
    <property type="match status" value="1"/>
</dbReference>
<gene>
    <name evidence="3" type="ORF">M136_1906</name>
</gene>
<comment type="caution">
    <text evidence="3">The sequence shown here is derived from an EMBL/GenBank/DDBJ whole genome shotgun (WGS) entry which is preliminary data.</text>
</comment>
<evidence type="ECO:0000259" key="2">
    <source>
        <dbReference type="Pfam" id="PF06452"/>
    </source>
</evidence>
<accession>A0A015X423</accession>
<dbReference type="GO" id="GO:0030246">
    <property type="term" value="F:carbohydrate binding"/>
    <property type="evidence" value="ECO:0007669"/>
    <property type="project" value="InterPro"/>
</dbReference>
<feature type="domain" description="Glycosyl hydrolase-like 10" evidence="1">
    <location>
        <begin position="419"/>
        <end position="644"/>
    </location>
</feature>
<evidence type="ECO:0000313" key="3">
    <source>
        <dbReference type="EMBL" id="EXZ28880.1"/>
    </source>
</evidence>
<proteinExistence type="predicted"/>
<dbReference type="GO" id="GO:0004553">
    <property type="term" value="F:hydrolase activity, hydrolyzing O-glycosyl compounds"/>
    <property type="evidence" value="ECO:0007669"/>
    <property type="project" value="InterPro"/>
</dbReference>
<dbReference type="Pfam" id="PF02638">
    <property type="entry name" value="GHL10"/>
    <property type="match status" value="1"/>
</dbReference>
<evidence type="ECO:0000313" key="4">
    <source>
        <dbReference type="Proteomes" id="UP000022082"/>
    </source>
</evidence>
<dbReference type="Gene3D" id="2.60.40.1190">
    <property type="match status" value="1"/>
</dbReference>
<dbReference type="RefSeq" id="WP_032556619.1">
    <property type="nucleotide sequence ID" value="NZ_JGDJ01000185.1"/>
</dbReference>
<dbReference type="InterPro" id="IPR003790">
    <property type="entry name" value="GHL10"/>
</dbReference>
<feature type="domain" description="Carbohydrate-binding" evidence="2">
    <location>
        <begin position="55"/>
        <end position="207"/>
    </location>
</feature>
<dbReference type="Proteomes" id="UP000022082">
    <property type="component" value="Unassembled WGS sequence"/>
</dbReference>
<dbReference type="AlphaFoldDB" id="A0A015X423"/>
<organism evidence="3 4">
    <name type="scientific">Bacteroides fragilis str. S36L11</name>
    <dbReference type="NCBI Taxonomy" id="1339327"/>
    <lineage>
        <taxon>Bacteria</taxon>
        <taxon>Pseudomonadati</taxon>
        <taxon>Bacteroidota</taxon>
        <taxon>Bacteroidia</taxon>
        <taxon>Bacteroidales</taxon>
        <taxon>Bacteroidaceae</taxon>
        <taxon>Bacteroides</taxon>
    </lineage>
</organism>
<name>A0A015X423_BACFG</name>
<dbReference type="SUPFAM" id="SSF49344">
    <property type="entry name" value="CBD9-like"/>
    <property type="match status" value="1"/>
</dbReference>
<dbReference type="Pfam" id="PF06452">
    <property type="entry name" value="CBM9_1"/>
    <property type="match status" value="1"/>
</dbReference>
<dbReference type="EMBL" id="JGDJ01000185">
    <property type="protein sequence ID" value="EXZ28880.1"/>
    <property type="molecule type" value="Genomic_DNA"/>
</dbReference>
<evidence type="ECO:0008006" key="5">
    <source>
        <dbReference type="Google" id="ProtNLM"/>
    </source>
</evidence>
<dbReference type="GO" id="GO:0016052">
    <property type="term" value="P:carbohydrate catabolic process"/>
    <property type="evidence" value="ECO:0007669"/>
    <property type="project" value="InterPro"/>
</dbReference>
<dbReference type="PANTHER" id="PTHR35532:SF5">
    <property type="entry name" value="CARBOHYDRATE-BINDING DOMAIN-CONTAINING PROTEIN"/>
    <property type="match status" value="1"/>
</dbReference>